<keyword evidence="3" id="KW-1185">Reference proteome</keyword>
<feature type="compositionally biased region" description="Polar residues" evidence="1">
    <location>
        <begin position="62"/>
        <end position="71"/>
    </location>
</feature>
<evidence type="ECO:0000313" key="2">
    <source>
        <dbReference type="EMBL" id="VDP68149.1"/>
    </source>
</evidence>
<feature type="region of interest" description="Disordered" evidence="1">
    <location>
        <begin position="1"/>
        <end position="105"/>
    </location>
</feature>
<protein>
    <submittedName>
        <fullName evidence="4">DUF4614 domain-containing protein</fullName>
    </submittedName>
</protein>
<gene>
    <name evidence="2" type="ORF">ECPE_LOCUS3006</name>
</gene>
<evidence type="ECO:0000256" key="1">
    <source>
        <dbReference type="SAM" id="MobiDB-lite"/>
    </source>
</evidence>
<feature type="compositionally biased region" description="Polar residues" evidence="1">
    <location>
        <begin position="38"/>
        <end position="55"/>
    </location>
</feature>
<dbReference type="Proteomes" id="UP000272942">
    <property type="component" value="Unassembled WGS sequence"/>
</dbReference>
<evidence type="ECO:0000313" key="4">
    <source>
        <dbReference type="WBParaSite" id="ECPE_0000300901-mRNA-1"/>
    </source>
</evidence>
<sequence>MGLDFLLSDDQTNPSGEPENPPTPSTATDESRGHLPFASQQSTEHPDSSVSSSNPAEHPRSNELQISSTNHSVKRALSLSDSPDSDTKSFLTEPGSVPKSDLQSMTSNIQSDPALVDTHEQRQQNSRLSDDVQEISESAGKRIKLDPGLTPMKSETLDVKPGWNCVKADPDSINASMEELISNCSRSASIDGLNGDGMKASSDNSSSTFCDSSSISSCNTTGTTLKSDMPLIPTELDEDYTCAESIRALFAQIDRLEVFLDESYVRFVESFPCT</sequence>
<organism evidence="4">
    <name type="scientific">Echinostoma caproni</name>
    <dbReference type="NCBI Taxonomy" id="27848"/>
    <lineage>
        <taxon>Eukaryota</taxon>
        <taxon>Metazoa</taxon>
        <taxon>Spiralia</taxon>
        <taxon>Lophotrochozoa</taxon>
        <taxon>Platyhelminthes</taxon>
        <taxon>Trematoda</taxon>
        <taxon>Digenea</taxon>
        <taxon>Plagiorchiida</taxon>
        <taxon>Echinostomata</taxon>
        <taxon>Echinostomatoidea</taxon>
        <taxon>Echinostomatidae</taxon>
        <taxon>Echinostoma</taxon>
    </lineage>
</organism>
<proteinExistence type="predicted"/>
<dbReference type="WBParaSite" id="ECPE_0000300901-mRNA-1">
    <property type="protein sequence ID" value="ECPE_0000300901-mRNA-1"/>
    <property type="gene ID" value="ECPE_0000300901"/>
</dbReference>
<accession>A0A183A7S1</accession>
<dbReference type="EMBL" id="UZAN01040023">
    <property type="protein sequence ID" value="VDP68149.1"/>
    <property type="molecule type" value="Genomic_DNA"/>
</dbReference>
<evidence type="ECO:0000313" key="3">
    <source>
        <dbReference type="Proteomes" id="UP000272942"/>
    </source>
</evidence>
<reference evidence="2 3" key="2">
    <citation type="submission" date="2018-11" db="EMBL/GenBank/DDBJ databases">
        <authorList>
            <consortium name="Pathogen Informatics"/>
        </authorList>
    </citation>
    <scope>NUCLEOTIDE SEQUENCE [LARGE SCALE GENOMIC DNA]</scope>
    <source>
        <strain evidence="2 3">Egypt</strain>
    </source>
</reference>
<reference evidence="4" key="1">
    <citation type="submission" date="2016-06" db="UniProtKB">
        <authorList>
            <consortium name="WormBaseParasite"/>
        </authorList>
    </citation>
    <scope>IDENTIFICATION</scope>
</reference>
<name>A0A183A7S1_9TREM</name>
<dbReference type="AlphaFoldDB" id="A0A183A7S1"/>
<feature type="region of interest" description="Disordered" evidence="1">
    <location>
        <begin position="117"/>
        <end position="139"/>
    </location>
</feature>